<feature type="domain" description="PPIase FKBP-type" evidence="6">
    <location>
        <begin position="175"/>
        <end position="242"/>
    </location>
</feature>
<gene>
    <name evidence="7" type="ORF">IE077_002420</name>
</gene>
<protein>
    <recommendedName>
        <fullName evidence="2 5">peptidylprolyl isomerase</fullName>
        <ecNumber evidence="2 5">5.2.1.8</ecNumber>
    </recommendedName>
</protein>
<dbReference type="InterPro" id="IPR001179">
    <property type="entry name" value="PPIase_FKBP_dom"/>
</dbReference>
<dbReference type="InterPro" id="IPR046357">
    <property type="entry name" value="PPIase_dom_sf"/>
</dbReference>
<dbReference type="EC" id="5.2.1.8" evidence="2 5"/>
<dbReference type="SUPFAM" id="SSF54534">
    <property type="entry name" value="FKBP-like"/>
    <property type="match status" value="1"/>
</dbReference>
<dbReference type="PANTHER" id="PTHR43811:SF26">
    <property type="entry name" value="PEPTIDYL-PROLYL CIS-TRANS ISOMERASE FKBP16-1, CHLOROPLASTIC"/>
    <property type="match status" value="1"/>
</dbReference>
<evidence type="ECO:0000256" key="2">
    <source>
        <dbReference type="ARBA" id="ARBA00013194"/>
    </source>
</evidence>
<keyword evidence="4 5" id="KW-0413">Isomerase</keyword>
<dbReference type="Gene3D" id="3.10.50.40">
    <property type="match status" value="1"/>
</dbReference>
<sequence length="287" mass="32858">MRRNFQTLLLYVRTQKPWGKFYRTGYQNSFAAIQKNHIPEVEENMKSFFVCIRAVWSVDFPQACISKIPYNAWITSQTRITRKNTNENSGDKDEVATLNHLISFCGILLSCIAVDSCLFHQPHSGHRGKAICQLVDKATYTRKKLEHTNIPYFETESGLQYRDIIPGHGKEATDGCMAYIHYEGKYAGSKRVLESSYRRSIFPIKLIVGGTKSVVIKGIEEGIRGMKEGGLRELIIPSNLGYPDIKEVLIYELRLIKISNSDDFSLLDWLRKKITHSLHPSDFGKYL</sequence>
<keyword evidence="3 5" id="KW-0697">Rotamase</keyword>
<name>A0ABQ7JAX5_9APIC</name>
<organism evidence="7 8">
    <name type="scientific">Cardiosporidium cionae</name>
    <dbReference type="NCBI Taxonomy" id="476202"/>
    <lineage>
        <taxon>Eukaryota</taxon>
        <taxon>Sar</taxon>
        <taxon>Alveolata</taxon>
        <taxon>Apicomplexa</taxon>
        <taxon>Aconoidasida</taxon>
        <taxon>Nephromycida</taxon>
        <taxon>Cardiosporidium</taxon>
    </lineage>
</organism>
<evidence type="ECO:0000256" key="4">
    <source>
        <dbReference type="ARBA" id="ARBA00023235"/>
    </source>
</evidence>
<reference evidence="7 8" key="1">
    <citation type="journal article" date="2020" name="bioRxiv">
        <title>Metabolic contributions of an alphaproteobacterial endosymbiont in the apicomplexan Cardiosporidium cionae.</title>
        <authorList>
            <person name="Hunter E.S."/>
            <person name="Paight C.J."/>
            <person name="Lane C.E."/>
        </authorList>
    </citation>
    <scope>NUCLEOTIDE SEQUENCE [LARGE SCALE GENOMIC DNA]</scope>
    <source>
        <strain evidence="7">ESH_2018</strain>
    </source>
</reference>
<evidence type="ECO:0000313" key="7">
    <source>
        <dbReference type="EMBL" id="KAF8821153.1"/>
    </source>
</evidence>
<evidence type="ECO:0000313" key="8">
    <source>
        <dbReference type="Proteomes" id="UP000823046"/>
    </source>
</evidence>
<comment type="catalytic activity">
    <reaction evidence="1 5">
        <text>[protein]-peptidylproline (omega=180) = [protein]-peptidylproline (omega=0)</text>
        <dbReference type="Rhea" id="RHEA:16237"/>
        <dbReference type="Rhea" id="RHEA-COMP:10747"/>
        <dbReference type="Rhea" id="RHEA-COMP:10748"/>
        <dbReference type="ChEBI" id="CHEBI:83833"/>
        <dbReference type="ChEBI" id="CHEBI:83834"/>
        <dbReference type="EC" id="5.2.1.8"/>
    </reaction>
</comment>
<dbReference type="PANTHER" id="PTHR43811">
    <property type="entry name" value="FKBP-TYPE PEPTIDYL-PROLYL CIS-TRANS ISOMERASE FKPA"/>
    <property type="match status" value="1"/>
</dbReference>
<evidence type="ECO:0000256" key="5">
    <source>
        <dbReference type="PROSITE-ProRule" id="PRU00277"/>
    </source>
</evidence>
<evidence type="ECO:0000259" key="6">
    <source>
        <dbReference type="PROSITE" id="PS50059"/>
    </source>
</evidence>
<evidence type="ECO:0000256" key="3">
    <source>
        <dbReference type="ARBA" id="ARBA00023110"/>
    </source>
</evidence>
<dbReference type="Proteomes" id="UP000823046">
    <property type="component" value="Unassembled WGS sequence"/>
</dbReference>
<proteinExistence type="predicted"/>
<accession>A0ABQ7JAX5</accession>
<evidence type="ECO:0000256" key="1">
    <source>
        <dbReference type="ARBA" id="ARBA00000971"/>
    </source>
</evidence>
<dbReference type="EMBL" id="JADAQX010000226">
    <property type="protein sequence ID" value="KAF8821153.1"/>
    <property type="molecule type" value="Genomic_DNA"/>
</dbReference>
<dbReference type="PROSITE" id="PS50059">
    <property type="entry name" value="FKBP_PPIASE"/>
    <property type="match status" value="1"/>
</dbReference>
<comment type="caution">
    <text evidence="7">The sequence shown here is derived from an EMBL/GenBank/DDBJ whole genome shotgun (WGS) entry which is preliminary data.</text>
</comment>
<dbReference type="GO" id="GO:0016853">
    <property type="term" value="F:isomerase activity"/>
    <property type="evidence" value="ECO:0007669"/>
    <property type="project" value="UniProtKB-KW"/>
</dbReference>
<keyword evidence="8" id="KW-1185">Reference proteome</keyword>
<dbReference type="Pfam" id="PF00254">
    <property type="entry name" value="FKBP_C"/>
    <property type="match status" value="1"/>
</dbReference>